<name>A0A397INE3_9GLOM</name>
<dbReference type="EMBL" id="PQFF01000169">
    <property type="protein sequence ID" value="RHZ77425.1"/>
    <property type="molecule type" value="Genomic_DNA"/>
</dbReference>
<evidence type="ECO:0000313" key="2">
    <source>
        <dbReference type="Proteomes" id="UP000266861"/>
    </source>
</evidence>
<evidence type="ECO:0000313" key="1">
    <source>
        <dbReference type="EMBL" id="RHZ77425.1"/>
    </source>
</evidence>
<protein>
    <submittedName>
        <fullName evidence="1">Uncharacterized protein</fullName>
    </submittedName>
</protein>
<accession>A0A397INE3</accession>
<reference evidence="1 2" key="1">
    <citation type="submission" date="2018-08" db="EMBL/GenBank/DDBJ databases">
        <title>Genome and evolution of the arbuscular mycorrhizal fungus Diversispora epigaea (formerly Glomus versiforme) and its bacterial endosymbionts.</title>
        <authorList>
            <person name="Sun X."/>
            <person name="Fei Z."/>
            <person name="Harrison M."/>
        </authorList>
    </citation>
    <scope>NUCLEOTIDE SEQUENCE [LARGE SCALE GENOMIC DNA]</scope>
    <source>
        <strain evidence="1 2">IT104</strain>
    </source>
</reference>
<dbReference type="AlphaFoldDB" id="A0A397INE3"/>
<sequence length="211" mass="24773">MTTISSSHPNHMENSIGAMVKPKFDIPPQKVFHEKEEEFCGADPFRYHTKIKQFQKTSLFPVFVRNNTINAEKAVWSPLQPTAVHLRAHPHEDYFREESKIRHLHLSPKKPEPNPVKPKFDIPPQKVFHEKEEEFCGADPFRYHTKIKQFQKTSLFPVFVRNNTINAEKAVWSPLQPTAVHLRAHPHEDYFREESKIRHLHLSPKKPEPNP</sequence>
<comment type="caution">
    <text evidence="1">The sequence shown here is derived from an EMBL/GenBank/DDBJ whole genome shotgun (WGS) entry which is preliminary data.</text>
</comment>
<gene>
    <name evidence="1" type="ORF">Glove_179g8</name>
</gene>
<organism evidence="1 2">
    <name type="scientific">Diversispora epigaea</name>
    <dbReference type="NCBI Taxonomy" id="1348612"/>
    <lineage>
        <taxon>Eukaryota</taxon>
        <taxon>Fungi</taxon>
        <taxon>Fungi incertae sedis</taxon>
        <taxon>Mucoromycota</taxon>
        <taxon>Glomeromycotina</taxon>
        <taxon>Glomeromycetes</taxon>
        <taxon>Diversisporales</taxon>
        <taxon>Diversisporaceae</taxon>
        <taxon>Diversispora</taxon>
    </lineage>
</organism>
<proteinExistence type="predicted"/>
<dbReference type="Proteomes" id="UP000266861">
    <property type="component" value="Unassembled WGS sequence"/>
</dbReference>
<keyword evidence="2" id="KW-1185">Reference proteome</keyword>